<evidence type="ECO:0000313" key="4">
    <source>
        <dbReference type="Proteomes" id="UP000318102"/>
    </source>
</evidence>
<dbReference type="GO" id="GO:0005886">
    <property type="term" value="C:plasma membrane"/>
    <property type="evidence" value="ECO:0007669"/>
    <property type="project" value="TreeGrafter"/>
</dbReference>
<dbReference type="PANTHER" id="PTHR45138">
    <property type="entry name" value="REGULATORY COMPONENTS OF SENSORY TRANSDUCTION SYSTEM"/>
    <property type="match status" value="1"/>
</dbReference>
<feature type="transmembrane region" description="Helical" evidence="1">
    <location>
        <begin position="199"/>
        <end position="218"/>
    </location>
</feature>
<dbReference type="PROSITE" id="PS50887">
    <property type="entry name" value="GGDEF"/>
    <property type="match status" value="1"/>
</dbReference>
<keyword evidence="1" id="KW-0472">Membrane</keyword>
<evidence type="ECO:0000259" key="2">
    <source>
        <dbReference type="PROSITE" id="PS50887"/>
    </source>
</evidence>
<gene>
    <name evidence="3" type="ORF">FPZ44_05810</name>
</gene>
<accession>A0A559IYA7</accession>
<feature type="transmembrane region" description="Helical" evidence="1">
    <location>
        <begin position="133"/>
        <end position="156"/>
    </location>
</feature>
<evidence type="ECO:0000256" key="1">
    <source>
        <dbReference type="SAM" id="Phobius"/>
    </source>
</evidence>
<organism evidence="3 4">
    <name type="scientific">Paenibacillus agilis</name>
    <dbReference type="NCBI Taxonomy" id="3020863"/>
    <lineage>
        <taxon>Bacteria</taxon>
        <taxon>Bacillati</taxon>
        <taxon>Bacillota</taxon>
        <taxon>Bacilli</taxon>
        <taxon>Bacillales</taxon>
        <taxon>Paenibacillaceae</taxon>
        <taxon>Paenibacillus</taxon>
    </lineage>
</organism>
<dbReference type="RefSeq" id="WP_144988227.1">
    <property type="nucleotide sequence ID" value="NZ_VNJK01000001.1"/>
</dbReference>
<dbReference type="AlphaFoldDB" id="A0A559IYA7"/>
<dbReference type="PANTHER" id="PTHR45138:SF9">
    <property type="entry name" value="DIGUANYLATE CYCLASE DGCM-RELATED"/>
    <property type="match status" value="1"/>
</dbReference>
<feature type="domain" description="GGDEF" evidence="2">
    <location>
        <begin position="254"/>
        <end position="379"/>
    </location>
</feature>
<name>A0A559IYA7_9BACL</name>
<keyword evidence="4" id="KW-1185">Reference proteome</keyword>
<feature type="transmembrane region" description="Helical" evidence="1">
    <location>
        <begin position="82"/>
        <end position="99"/>
    </location>
</feature>
<dbReference type="GO" id="GO:1902201">
    <property type="term" value="P:negative regulation of bacterial-type flagellum-dependent cell motility"/>
    <property type="evidence" value="ECO:0007669"/>
    <property type="project" value="TreeGrafter"/>
</dbReference>
<dbReference type="NCBIfam" id="TIGR00254">
    <property type="entry name" value="GGDEF"/>
    <property type="match status" value="1"/>
</dbReference>
<dbReference type="InterPro" id="IPR000160">
    <property type="entry name" value="GGDEF_dom"/>
</dbReference>
<dbReference type="SUPFAM" id="SSF55073">
    <property type="entry name" value="Nucleotide cyclase"/>
    <property type="match status" value="1"/>
</dbReference>
<protein>
    <submittedName>
        <fullName evidence="3">GGDEF domain-containing protein</fullName>
    </submittedName>
</protein>
<feature type="transmembrane region" description="Helical" evidence="1">
    <location>
        <begin position="14"/>
        <end position="37"/>
    </location>
</feature>
<dbReference type="Proteomes" id="UP000318102">
    <property type="component" value="Unassembled WGS sequence"/>
</dbReference>
<comment type="caution">
    <text evidence="3">The sequence shown here is derived from an EMBL/GenBank/DDBJ whole genome shotgun (WGS) entry which is preliminary data.</text>
</comment>
<dbReference type="EMBL" id="VNJK01000001">
    <property type="protein sequence ID" value="TVX92606.1"/>
    <property type="molecule type" value="Genomic_DNA"/>
</dbReference>
<reference evidence="3 4" key="1">
    <citation type="submission" date="2019-07" db="EMBL/GenBank/DDBJ databases">
        <authorList>
            <person name="Kim J."/>
        </authorList>
    </citation>
    <scope>NUCLEOTIDE SEQUENCE [LARGE SCALE GENOMIC DNA]</scope>
    <source>
        <strain evidence="3 4">N4</strain>
    </source>
</reference>
<dbReference type="InterPro" id="IPR050469">
    <property type="entry name" value="Diguanylate_Cyclase"/>
</dbReference>
<evidence type="ECO:0000313" key="3">
    <source>
        <dbReference type="EMBL" id="TVX92606.1"/>
    </source>
</evidence>
<proteinExistence type="predicted"/>
<sequence length="390" mass="45077">MYENVKLLFTDSDIIALTSMCHLYIMLIMMLMAFRLYMKQRSNAYILLFLSVVIMALDRLMIINDSALDNPTQQVLGAGRSVLFMTSFLLINVAILRLYKRFNRKMRMRFTILFLGVPITSYLSLLLSPDGSYIEITAWPLIIYQVLIALLCYRWIAPKINQRTRYTCAIIAYLGVLLTIFINVLWYEGNSESLLITKLFMILIYFTIVLFIFFERIIENLQTTYRSSITDGLTGLYNRRFMYQRMNQYIAKSQKVSVIFCDIDNFKRLNDTKGHLVADEVLIKVAQIVRDEVDDCGLAGRFGGEEIIAFVQQKQKQLHPAHIAEQIRARVEEETGSTISIGYSSLMKGQTVEELVREADQAMYHSKQTGKNRVTCYQEIEGKITPLSSY</sequence>
<dbReference type="OrthoDB" id="9759607at2"/>
<dbReference type="InterPro" id="IPR029787">
    <property type="entry name" value="Nucleotide_cyclase"/>
</dbReference>
<dbReference type="SMART" id="SM00267">
    <property type="entry name" value="GGDEF"/>
    <property type="match status" value="1"/>
</dbReference>
<keyword evidence="1" id="KW-0812">Transmembrane</keyword>
<keyword evidence="1" id="KW-1133">Transmembrane helix</keyword>
<dbReference type="CDD" id="cd01949">
    <property type="entry name" value="GGDEF"/>
    <property type="match status" value="1"/>
</dbReference>
<dbReference type="Gene3D" id="3.30.70.270">
    <property type="match status" value="1"/>
</dbReference>
<dbReference type="Pfam" id="PF00990">
    <property type="entry name" value="GGDEF"/>
    <property type="match status" value="1"/>
</dbReference>
<feature type="transmembrane region" description="Helical" evidence="1">
    <location>
        <begin position="111"/>
        <end position="127"/>
    </location>
</feature>
<dbReference type="InterPro" id="IPR043128">
    <property type="entry name" value="Rev_trsase/Diguanyl_cyclase"/>
</dbReference>
<feature type="transmembrane region" description="Helical" evidence="1">
    <location>
        <begin position="168"/>
        <end position="187"/>
    </location>
</feature>
<feature type="transmembrane region" description="Helical" evidence="1">
    <location>
        <begin position="44"/>
        <end position="62"/>
    </location>
</feature>
<dbReference type="GO" id="GO:0052621">
    <property type="term" value="F:diguanylate cyclase activity"/>
    <property type="evidence" value="ECO:0007669"/>
    <property type="project" value="TreeGrafter"/>
</dbReference>
<dbReference type="GO" id="GO:0043709">
    <property type="term" value="P:cell adhesion involved in single-species biofilm formation"/>
    <property type="evidence" value="ECO:0007669"/>
    <property type="project" value="TreeGrafter"/>
</dbReference>